<proteinExistence type="predicted"/>
<evidence type="ECO:0000256" key="3">
    <source>
        <dbReference type="ARBA" id="ARBA00024446"/>
    </source>
</evidence>
<gene>
    <name evidence="5" type="ORF">BV53_04205</name>
</gene>
<feature type="compositionally biased region" description="Low complexity" evidence="4">
    <location>
        <begin position="84"/>
        <end position="118"/>
    </location>
</feature>
<evidence type="ECO:0000313" key="5">
    <source>
        <dbReference type="EMBL" id="OOV35238.1"/>
    </source>
</evidence>
<dbReference type="NCBIfam" id="TIGR02703">
    <property type="entry name" value="carboxysome_A"/>
    <property type="match status" value="1"/>
</dbReference>
<dbReference type="PROSITE" id="PS51932">
    <property type="entry name" value="BMV"/>
    <property type="match status" value="1"/>
</dbReference>
<dbReference type="CDD" id="cd01614">
    <property type="entry name" value="EutN_CcmL"/>
    <property type="match status" value="1"/>
</dbReference>
<name>A0A1T1D396_9SYNE</name>
<evidence type="ECO:0000256" key="2">
    <source>
        <dbReference type="ARBA" id="ARBA00023669"/>
    </source>
</evidence>
<evidence type="ECO:0000313" key="6">
    <source>
        <dbReference type="Proteomes" id="UP000242590"/>
    </source>
</evidence>
<reference evidence="5 6" key="1">
    <citation type="submission" date="2017-02" db="EMBL/GenBank/DDBJ databases">
        <title>Draft Genome Sequences of 'Candidatus Synechococcus spongiarum', Cyanobacterial Symbionts of the Mediterranean Sponge Aplysina aerophoba from two locations.</title>
        <authorList>
            <person name="Slaby B.M."/>
            <person name="Hentschel U."/>
        </authorList>
    </citation>
    <scope>NUCLEOTIDE SEQUENCE [LARGE SCALE GENOMIC DNA]</scope>
    <source>
        <strain evidence="5">LMB bulk15N</strain>
    </source>
</reference>
<dbReference type="EMBL" id="MWLE01000056">
    <property type="protein sequence ID" value="OOV35238.1"/>
    <property type="molecule type" value="Genomic_DNA"/>
</dbReference>
<comment type="caution">
    <text evidence="5">The sequence shown here is derived from an EMBL/GenBank/DDBJ whole genome shotgun (WGS) entry which is preliminary data.</text>
</comment>
<dbReference type="Proteomes" id="UP000242590">
    <property type="component" value="Unassembled WGS sequence"/>
</dbReference>
<dbReference type="OrthoDB" id="540628at2"/>
<dbReference type="InterPro" id="IPR014076">
    <property type="entry name" value="CsoS4A"/>
</dbReference>
<dbReference type="Gene3D" id="2.40.50.220">
    <property type="entry name" value="EutN/Ccml"/>
    <property type="match status" value="1"/>
</dbReference>
<dbReference type="PANTHER" id="PTHR36539:SF1">
    <property type="entry name" value="BACTERIAL MICROCOMPARTMENT SHELL VERTEX PROTEIN EUTN"/>
    <property type="match status" value="1"/>
</dbReference>
<dbReference type="GO" id="GO:0031470">
    <property type="term" value="C:carboxysome"/>
    <property type="evidence" value="ECO:0007669"/>
    <property type="project" value="UniProtKB-SubCell"/>
</dbReference>
<feature type="region of interest" description="Disordered" evidence="4">
    <location>
        <begin position="78"/>
        <end position="141"/>
    </location>
</feature>
<dbReference type="Pfam" id="PF03319">
    <property type="entry name" value="EutN_CcmL"/>
    <property type="match status" value="1"/>
</dbReference>
<protein>
    <submittedName>
        <fullName evidence="5">Carboxysome peptide A</fullName>
    </submittedName>
</protein>
<dbReference type="PANTHER" id="PTHR36539">
    <property type="entry name" value="ETHANOLAMINE UTILIZATION PROTEIN EUTN"/>
    <property type="match status" value="1"/>
</dbReference>
<comment type="subcellular location">
    <subcellularLocation>
        <location evidence="1">Carboxysome</location>
    </subcellularLocation>
</comment>
<accession>A0A1T1D396</accession>
<sequence length="141" mass="14160">MKICKVIKPLVSTNRIPGFEHKHLKVVQDGSSHLVAVDAVGCRDGDWVICVGSSAAREAAGSKSYPSDLTIVGIIDHWEPAPNPASSSSSASASASQVSTSRASASASTSSVPAPQAAGVPSPDRGQPPDAKPNGSSGGIS</sequence>
<evidence type="ECO:0000256" key="1">
    <source>
        <dbReference type="ARBA" id="ARBA00023587"/>
    </source>
</evidence>
<dbReference type="InterPro" id="IPR004992">
    <property type="entry name" value="EutN_CcmL"/>
</dbReference>
<organism evidence="5 6">
    <name type="scientific">Candidatus Synechococcus spongiarum LMB bulk15N</name>
    <dbReference type="NCBI Taxonomy" id="1943583"/>
    <lineage>
        <taxon>Bacteria</taxon>
        <taxon>Bacillati</taxon>
        <taxon>Cyanobacteriota</taxon>
        <taxon>Cyanophyceae</taxon>
        <taxon>Synechococcales</taxon>
        <taxon>Synechococcaceae</taxon>
        <taxon>Synechococcus</taxon>
    </lineage>
</organism>
<keyword evidence="3" id="KW-1283">Bacterial microcompartment</keyword>
<keyword evidence="2" id="KW-1282">Carboxysome</keyword>
<dbReference type="SUPFAM" id="SSF159133">
    <property type="entry name" value="EutN/CcmL-like"/>
    <property type="match status" value="1"/>
</dbReference>
<dbReference type="AlphaFoldDB" id="A0A1T1D396"/>
<evidence type="ECO:0000256" key="4">
    <source>
        <dbReference type="SAM" id="MobiDB-lite"/>
    </source>
</evidence>
<dbReference type="InterPro" id="IPR036677">
    <property type="entry name" value="EutN_CcmL_sf"/>
</dbReference>